<keyword evidence="2 4" id="KW-0238">DNA-binding</keyword>
<feature type="domain" description="HTH tetR-type" evidence="5">
    <location>
        <begin position="1"/>
        <end position="61"/>
    </location>
</feature>
<evidence type="ECO:0000313" key="6">
    <source>
        <dbReference type="EMBL" id="NSJ86025.1"/>
    </source>
</evidence>
<keyword evidence="7" id="KW-1185">Reference proteome</keyword>
<keyword evidence="1" id="KW-0805">Transcription regulation</keyword>
<dbReference type="InterPro" id="IPR050109">
    <property type="entry name" value="HTH-type_TetR-like_transc_reg"/>
</dbReference>
<dbReference type="PROSITE" id="PS50977">
    <property type="entry name" value="HTH_TETR_2"/>
    <property type="match status" value="1"/>
</dbReference>
<organism evidence="6 7">
    <name type="scientific">Blautia hansenii</name>
    <name type="common">Ruminococcus hansenii</name>
    <dbReference type="NCBI Taxonomy" id="1322"/>
    <lineage>
        <taxon>Bacteria</taxon>
        <taxon>Bacillati</taxon>
        <taxon>Bacillota</taxon>
        <taxon>Clostridia</taxon>
        <taxon>Lachnospirales</taxon>
        <taxon>Lachnospiraceae</taxon>
        <taxon>Blautia</taxon>
    </lineage>
</organism>
<comment type="caution">
    <text evidence="6">The sequence shown here is derived from an EMBL/GenBank/DDBJ whole genome shotgun (WGS) entry which is preliminary data.</text>
</comment>
<keyword evidence="3" id="KW-0804">Transcription</keyword>
<dbReference type="PRINTS" id="PR00455">
    <property type="entry name" value="HTHTETR"/>
</dbReference>
<gene>
    <name evidence="6" type="ORF">G5A70_07530</name>
</gene>
<reference evidence="6 7" key="1">
    <citation type="journal article" date="2020" name="Cell Host Microbe">
        <title>Functional and Genomic Variation between Human-Derived Isolates of Lachnospiraceae Reveals Inter- and Intra-Species Diversity.</title>
        <authorList>
            <person name="Sorbara M.T."/>
            <person name="Littmann E.R."/>
            <person name="Fontana E."/>
            <person name="Moody T.U."/>
            <person name="Kohout C.E."/>
            <person name="Gjonbalaj M."/>
            <person name="Eaton V."/>
            <person name="Seok R."/>
            <person name="Leiner I.M."/>
            <person name="Pamer E.G."/>
        </authorList>
    </citation>
    <scope>NUCLEOTIDE SEQUENCE [LARGE SCALE GENOMIC DNA]</scope>
    <source>
        <strain evidence="6 7">MSK.15.26</strain>
    </source>
</reference>
<dbReference type="Gene3D" id="1.10.357.10">
    <property type="entry name" value="Tetracycline Repressor, domain 2"/>
    <property type="match status" value="1"/>
</dbReference>
<evidence type="ECO:0000256" key="1">
    <source>
        <dbReference type="ARBA" id="ARBA00023015"/>
    </source>
</evidence>
<dbReference type="InterPro" id="IPR009057">
    <property type="entry name" value="Homeodomain-like_sf"/>
</dbReference>
<dbReference type="SUPFAM" id="SSF46689">
    <property type="entry name" value="Homeodomain-like"/>
    <property type="match status" value="1"/>
</dbReference>
<evidence type="ECO:0000256" key="3">
    <source>
        <dbReference type="ARBA" id="ARBA00023163"/>
    </source>
</evidence>
<dbReference type="Proteomes" id="UP000822142">
    <property type="component" value="Unassembled WGS sequence"/>
</dbReference>
<name>A0ABX2I6S8_BLAHA</name>
<dbReference type="EMBL" id="JAAITA010000007">
    <property type="protein sequence ID" value="NSJ86025.1"/>
    <property type="molecule type" value="Genomic_DNA"/>
</dbReference>
<sequence>MDNRAEILNAALDLFHARGYDAVGVQEIVERAGVTKPTLYYYFGSKLGLLKSLLETGYQILEAGVLEASRTKAGLPEVLYQVARVFFDFAAAHEKFYLFMLSLFYSGRENEAFQAVSPFIESYYKIIVGIFENASSQLGNMRGRQRLFAVGFTGILNHHIMTVSYGLSEEEKFEISNETTYEIVRQFLYGIYS</sequence>
<evidence type="ECO:0000259" key="5">
    <source>
        <dbReference type="PROSITE" id="PS50977"/>
    </source>
</evidence>
<evidence type="ECO:0000313" key="7">
    <source>
        <dbReference type="Proteomes" id="UP000822142"/>
    </source>
</evidence>
<dbReference type="PANTHER" id="PTHR30055:SF234">
    <property type="entry name" value="HTH-TYPE TRANSCRIPTIONAL REGULATOR BETI"/>
    <property type="match status" value="1"/>
</dbReference>
<dbReference type="PANTHER" id="PTHR30055">
    <property type="entry name" value="HTH-TYPE TRANSCRIPTIONAL REGULATOR RUTR"/>
    <property type="match status" value="1"/>
</dbReference>
<dbReference type="RefSeq" id="WP_173749049.1">
    <property type="nucleotide sequence ID" value="NZ_JAAITA010000007.1"/>
</dbReference>
<evidence type="ECO:0000256" key="4">
    <source>
        <dbReference type="PROSITE-ProRule" id="PRU00335"/>
    </source>
</evidence>
<protein>
    <submittedName>
        <fullName evidence="6">TetR/AcrR family transcriptional regulator</fullName>
    </submittedName>
</protein>
<dbReference type="InterPro" id="IPR001647">
    <property type="entry name" value="HTH_TetR"/>
</dbReference>
<feature type="DNA-binding region" description="H-T-H motif" evidence="4">
    <location>
        <begin position="24"/>
        <end position="43"/>
    </location>
</feature>
<dbReference type="Pfam" id="PF00440">
    <property type="entry name" value="TetR_N"/>
    <property type="match status" value="1"/>
</dbReference>
<evidence type="ECO:0000256" key="2">
    <source>
        <dbReference type="ARBA" id="ARBA00023125"/>
    </source>
</evidence>
<accession>A0ABX2I6S8</accession>
<proteinExistence type="predicted"/>